<dbReference type="CDD" id="cd18773">
    <property type="entry name" value="PDC1_HK_sensor"/>
    <property type="match status" value="1"/>
</dbReference>
<evidence type="ECO:0000256" key="12">
    <source>
        <dbReference type="ARBA" id="ARBA00023012"/>
    </source>
</evidence>
<dbReference type="InterPro" id="IPR050640">
    <property type="entry name" value="Bact_2-comp_sensor_kinase"/>
</dbReference>
<proteinExistence type="predicted"/>
<evidence type="ECO:0000256" key="13">
    <source>
        <dbReference type="ARBA" id="ARBA00023136"/>
    </source>
</evidence>
<sequence>MLLPKKNTSIFVKLALMFFLLGLCPLLLISNILLNKYADNLQSSILDNTIQTTLYTAKNLQDITEEFDTITRHIYSYSSNDYHYLHNLLTDTTITENERSAEIDIFLKNILYMNPYIESVYFIDMEGNFYYNMRSIQRGINSKNLSLHMERFSWNENSELKVLPPHPADYYYDSDLSVLTFARRYMDTSTIENASSRILGTIFIDVNSDQFASVLNELKEPQGQNLSILDFEDKALIYSTAGQTLENAEFKKLLPDIDKDFGILQTDENYIIYRKVQDTNWVVMAKLLNRDVTQSYQALKKYTVLVLTVASFLLCLLYLFFSRRTSRPVTDLKNTMQQIQNGNLNARSDINTHDEFSVISEGLNKMAENLNDYINKIYVAEIQQKEAELNALKLQIQPHYLYNTLEVIKMNALENDDSITAGMLNSLSRQLRYLTNTTKEEVTLQEELDNIQNYFYIIRIRYERKFKLEIKVPEELCSLRVMKLILQPAVENSVKHGLLPKNSMGQISISAAVSNDHLEITILDNGIGIDQDAADRLNQELQSAEHIRDNTEGNISIGLVNVSSRIKLKYGDNYGLSLKSFPNIGTSITYRLPISYDPSKKQEE</sequence>
<evidence type="ECO:0000259" key="16">
    <source>
        <dbReference type="PROSITE" id="PS50885"/>
    </source>
</evidence>
<evidence type="ECO:0000256" key="5">
    <source>
        <dbReference type="ARBA" id="ARBA00022553"/>
    </source>
</evidence>
<reference evidence="17 18" key="1">
    <citation type="submission" date="2019-01" db="EMBL/GenBank/DDBJ databases">
        <title>PMF-metabolizing Aryl O-demethylase.</title>
        <authorList>
            <person name="Kim M."/>
        </authorList>
    </citation>
    <scope>NUCLEOTIDE SEQUENCE [LARGE SCALE GENOMIC DNA]</scope>
    <source>
        <strain evidence="17 18">PMF1</strain>
    </source>
</reference>
<feature type="transmembrane region" description="Helical" evidence="14">
    <location>
        <begin position="302"/>
        <end position="321"/>
    </location>
</feature>
<keyword evidence="8" id="KW-0547">Nucleotide-binding</keyword>
<evidence type="ECO:0000256" key="6">
    <source>
        <dbReference type="ARBA" id="ARBA00022679"/>
    </source>
</evidence>
<comment type="catalytic activity">
    <reaction evidence="1">
        <text>ATP + protein L-histidine = ADP + protein N-phospho-L-histidine.</text>
        <dbReference type="EC" id="2.7.13.3"/>
    </reaction>
</comment>
<dbReference type="InterPro" id="IPR010559">
    <property type="entry name" value="Sig_transdc_His_kin_internal"/>
</dbReference>
<dbReference type="PROSITE" id="PS50885">
    <property type="entry name" value="HAMP"/>
    <property type="match status" value="1"/>
</dbReference>
<keyword evidence="5" id="KW-0597">Phosphoprotein</keyword>
<evidence type="ECO:0000256" key="4">
    <source>
        <dbReference type="ARBA" id="ARBA00022475"/>
    </source>
</evidence>
<dbReference type="Gene3D" id="6.10.340.10">
    <property type="match status" value="1"/>
</dbReference>
<evidence type="ECO:0000256" key="14">
    <source>
        <dbReference type="SAM" id="Phobius"/>
    </source>
</evidence>
<dbReference type="Gene3D" id="3.30.565.10">
    <property type="entry name" value="Histidine kinase-like ATPase, C-terminal domain"/>
    <property type="match status" value="1"/>
</dbReference>
<dbReference type="PANTHER" id="PTHR34220">
    <property type="entry name" value="SENSOR HISTIDINE KINASE YPDA"/>
    <property type="match status" value="1"/>
</dbReference>
<evidence type="ECO:0000313" key="17">
    <source>
        <dbReference type="EMBL" id="QBE96967.1"/>
    </source>
</evidence>
<dbReference type="PROSITE" id="PS50109">
    <property type="entry name" value="HIS_KIN"/>
    <property type="match status" value="1"/>
</dbReference>
<keyword evidence="4" id="KW-1003">Cell membrane</keyword>
<dbReference type="InterPro" id="IPR036890">
    <property type="entry name" value="HATPase_C_sf"/>
</dbReference>
<dbReference type="SUPFAM" id="SSF55874">
    <property type="entry name" value="ATPase domain of HSP90 chaperone/DNA topoisomerase II/histidine kinase"/>
    <property type="match status" value="1"/>
</dbReference>
<dbReference type="RefSeq" id="WP_165392443.1">
    <property type="nucleotide sequence ID" value="NZ_CP035945.1"/>
</dbReference>
<feature type="transmembrane region" description="Helical" evidence="14">
    <location>
        <begin position="12"/>
        <end position="34"/>
    </location>
</feature>
<dbReference type="Pfam" id="PF06580">
    <property type="entry name" value="His_kinase"/>
    <property type="match status" value="1"/>
</dbReference>
<dbReference type="SMART" id="SM00304">
    <property type="entry name" value="HAMP"/>
    <property type="match status" value="1"/>
</dbReference>
<dbReference type="GO" id="GO:0005886">
    <property type="term" value="C:plasma membrane"/>
    <property type="evidence" value="ECO:0007669"/>
    <property type="project" value="UniProtKB-SubCell"/>
</dbReference>
<evidence type="ECO:0000256" key="2">
    <source>
        <dbReference type="ARBA" id="ARBA00004651"/>
    </source>
</evidence>
<dbReference type="GO" id="GO:0000155">
    <property type="term" value="F:phosphorelay sensor kinase activity"/>
    <property type="evidence" value="ECO:0007669"/>
    <property type="project" value="InterPro"/>
</dbReference>
<evidence type="ECO:0000256" key="8">
    <source>
        <dbReference type="ARBA" id="ARBA00022741"/>
    </source>
</evidence>
<dbReference type="EMBL" id="CP035945">
    <property type="protein sequence ID" value="QBE96967.1"/>
    <property type="molecule type" value="Genomic_DNA"/>
</dbReference>
<dbReference type="InterPro" id="IPR003594">
    <property type="entry name" value="HATPase_dom"/>
</dbReference>
<dbReference type="InterPro" id="IPR005467">
    <property type="entry name" value="His_kinase_dom"/>
</dbReference>
<dbReference type="EC" id="2.7.13.3" evidence="3"/>
<dbReference type="KEGG" id="bpro:PMF13cell1_02516"/>
<keyword evidence="11 14" id="KW-1133">Transmembrane helix</keyword>
<dbReference type="PANTHER" id="PTHR34220:SF11">
    <property type="entry name" value="SENSOR PROTEIN KINASE HPTS"/>
    <property type="match status" value="1"/>
</dbReference>
<dbReference type="InterPro" id="IPR003660">
    <property type="entry name" value="HAMP_dom"/>
</dbReference>
<evidence type="ECO:0000259" key="15">
    <source>
        <dbReference type="PROSITE" id="PS50109"/>
    </source>
</evidence>
<accession>A0A4P6M111</accession>
<keyword evidence="6 17" id="KW-0808">Transferase</keyword>
<dbReference type="AlphaFoldDB" id="A0A4P6M111"/>
<dbReference type="Pfam" id="PF00672">
    <property type="entry name" value="HAMP"/>
    <property type="match status" value="1"/>
</dbReference>
<keyword evidence="12" id="KW-0902">Two-component regulatory system</keyword>
<organism evidence="17 18">
    <name type="scientific">Blautia producta</name>
    <dbReference type="NCBI Taxonomy" id="33035"/>
    <lineage>
        <taxon>Bacteria</taxon>
        <taxon>Bacillati</taxon>
        <taxon>Bacillota</taxon>
        <taxon>Clostridia</taxon>
        <taxon>Lachnospirales</taxon>
        <taxon>Lachnospiraceae</taxon>
        <taxon>Blautia</taxon>
    </lineage>
</organism>
<comment type="subcellular location">
    <subcellularLocation>
        <location evidence="2">Cell membrane</location>
        <topology evidence="2">Multi-pass membrane protein</topology>
    </subcellularLocation>
</comment>
<keyword evidence="10" id="KW-0067">ATP-binding</keyword>
<evidence type="ECO:0000256" key="1">
    <source>
        <dbReference type="ARBA" id="ARBA00000085"/>
    </source>
</evidence>
<evidence type="ECO:0000256" key="9">
    <source>
        <dbReference type="ARBA" id="ARBA00022777"/>
    </source>
</evidence>
<dbReference type="Proteomes" id="UP000289794">
    <property type="component" value="Chromosome"/>
</dbReference>
<feature type="domain" description="Histidine kinase" evidence="15">
    <location>
        <begin position="396"/>
        <end position="596"/>
    </location>
</feature>
<evidence type="ECO:0000256" key="11">
    <source>
        <dbReference type="ARBA" id="ARBA00022989"/>
    </source>
</evidence>
<protein>
    <recommendedName>
        <fullName evidence="3">histidine kinase</fullName>
        <ecNumber evidence="3">2.7.13.3</ecNumber>
    </recommendedName>
</protein>
<keyword evidence="13 14" id="KW-0472">Membrane</keyword>
<dbReference type="SUPFAM" id="SSF158472">
    <property type="entry name" value="HAMP domain-like"/>
    <property type="match status" value="1"/>
</dbReference>
<keyword evidence="9 17" id="KW-0418">Kinase</keyword>
<evidence type="ECO:0000313" key="18">
    <source>
        <dbReference type="Proteomes" id="UP000289794"/>
    </source>
</evidence>
<keyword evidence="7 14" id="KW-0812">Transmembrane</keyword>
<evidence type="ECO:0000256" key="7">
    <source>
        <dbReference type="ARBA" id="ARBA00022692"/>
    </source>
</evidence>
<gene>
    <name evidence="17" type="ORF">PMF13cell1_02516</name>
</gene>
<dbReference type="SMART" id="SM00387">
    <property type="entry name" value="HATPase_c"/>
    <property type="match status" value="1"/>
</dbReference>
<evidence type="ECO:0000256" key="10">
    <source>
        <dbReference type="ARBA" id="ARBA00022840"/>
    </source>
</evidence>
<dbReference type="CDD" id="cd06225">
    <property type="entry name" value="HAMP"/>
    <property type="match status" value="1"/>
</dbReference>
<dbReference type="Pfam" id="PF02518">
    <property type="entry name" value="HATPase_c"/>
    <property type="match status" value="1"/>
</dbReference>
<name>A0A4P6M111_9FIRM</name>
<feature type="domain" description="HAMP" evidence="16">
    <location>
        <begin position="323"/>
        <end position="375"/>
    </location>
</feature>
<dbReference type="GO" id="GO:0005524">
    <property type="term" value="F:ATP binding"/>
    <property type="evidence" value="ECO:0007669"/>
    <property type="project" value="UniProtKB-KW"/>
</dbReference>
<evidence type="ECO:0000256" key="3">
    <source>
        <dbReference type="ARBA" id="ARBA00012438"/>
    </source>
</evidence>